<dbReference type="InterPro" id="IPR005119">
    <property type="entry name" value="LysR_subst-bd"/>
</dbReference>
<proteinExistence type="inferred from homology"/>
<dbReference type="SUPFAM" id="SSF46785">
    <property type="entry name" value="Winged helix' DNA-binding domain"/>
    <property type="match status" value="1"/>
</dbReference>
<dbReference type="GO" id="GO:0003700">
    <property type="term" value="F:DNA-binding transcription factor activity"/>
    <property type="evidence" value="ECO:0007669"/>
    <property type="project" value="InterPro"/>
</dbReference>
<evidence type="ECO:0000313" key="7">
    <source>
        <dbReference type="Proteomes" id="UP000075260"/>
    </source>
</evidence>
<dbReference type="InterPro" id="IPR037402">
    <property type="entry name" value="YidZ_PBP2"/>
</dbReference>
<dbReference type="CDD" id="cd08417">
    <property type="entry name" value="PBP2_Nitroaromatics_like"/>
    <property type="match status" value="1"/>
</dbReference>
<evidence type="ECO:0000259" key="5">
    <source>
        <dbReference type="PROSITE" id="PS50931"/>
    </source>
</evidence>
<accession>A0A150QGT1</accession>
<dbReference type="PANTHER" id="PTHR30118">
    <property type="entry name" value="HTH-TYPE TRANSCRIPTIONAL REGULATOR LEUO-RELATED"/>
    <property type="match status" value="1"/>
</dbReference>
<evidence type="ECO:0000256" key="1">
    <source>
        <dbReference type="ARBA" id="ARBA00009437"/>
    </source>
</evidence>
<evidence type="ECO:0000256" key="4">
    <source>
        <dbReference type="ARBA" id="ARBA00023163"/>
    </source>
</evidence>
<dbReference type="PANTHER" id="PTHR30118:SF15">
    <property type="entry name" value="TRANSCRIPTIONAL REGULATORY PROTEIN"/>
    <property type="match status" value="1"/>
</dbReference>
<keyword evidence="2" id="KW-0805">Transcription regulation</keyword>
<dbReference type="EMBL" id="JEMA01000674">
    <property type="protein sequence ID" value="KYF67225.1"/>
    <property type="molecule type" value="Genomic_DNA"/>
</dbReference>
<comment type="caution">
    <text evidence="6">The sequence shown here is derived from an EMBL/GenBank/DDBJ whole genome shotgun (WGS) entry which is preliminary data.</text>
</comment>
<comment type="similarity">
    <text evidence="1">Belongs to the LysR transcriptional regulatory family.</text>
</comment>
<dbReference type="SUPFAM" id="SSF53850">
    <property type="entry name" value="Periplasmic binding protein-like II"/>
    <property type="match status" value="1"/>
</dbReference>
<protein>
    <submittedName>
        <fullName evidence="6">LysR family transcriptional regulator</fullName>
    </submittedName>
</protein>
<sequence>MARLQLISSMGHMHPVHLASIDLNLLVVFDALLAEGSVTRAAARVGLSQSAMSHALGRLRALIDDPVLVRTPKGMIPTPRAQELAGPIREALAKIEATVARSPRFDPATARRSFSVATVDYVELILLPRLVHKLFTDAPFVDLIARPYDNDMWSSMETGKVDLAIGLLPTVPAGFYRQRLIEEHYMCVVRRDHPVVRSKLTLKMYASLPHALISPRGDGGGRVDEVLAQQGLSRRVALQIPHFLVAAHIVAQTDLVLTVPARIARVFADMEALRVMKPPVELGGFSLDQVWHERQAKDPAHVWLRGIFAEIARDS</sequence>
<dbReference type="Pfam" id="PF03466">
    <property type="entry name" value="LysR_substrate"/>
    <property type="match status" value="1"/>
</dbReference>
<dbReference type="InterPro" id="IPR036390">
    <property type="entry name" value="WH_DNA-bd_sf"/>
</dbReference>
<dbReference type="Proteomes" id="UP000075260">
    <property type="component" value="Unassembled WGS sequence"/>
</dbReference>
<dbReference type="Gene3D" id="1.10.10.10">
    <property type="entry name" value="Winged helix-like DNA-binding domain superfamily/Winged helix DNA-binding domain"/>
    <property type="match status" value="1"/>
</dbReference>
<dbReference type="PROSITE" id="PS50931">
    <property type="entry name" value="HTH_LYSR"/>
    <property type="match status" value="1"/>
</dbReference>
<dbReference type="InterPro" id="IPR050389">
    <property type="entry name" value="LysR-type_TF"/>
</dbReference>
<evidence type="ECO:0000256" key="2">
    <source>
        <dbReference type="ARBA" id="ARBA00023015"/>
    </source>
</evidence>
<name>A0A150QGT1_SORCE</name>
<dbReference type="Gene3D" id="3.40.190.10">
    <property type="entry name" value="Periplasmic binding protein-like II"/>
    <property type="match status" value="2"/>
</dbReference>
<evidence type="ECO:0000256" key="3">
    <source>
        <dbReference type="ARBA" id="ARBA00023125"/>
    </source>
</evidence>
<keyword evidence="4" id="KW-0804">Transcription</keyword>
<dbReference type="InterPro" id="IPR036388">
    <property type="entry name" value="WH-like_DNA-bd_sf"/>
</dbReference>
<feature type="domain" description="HTH lysR-type" evidence="5">
    <location>
        <begin position="21"/>
        <end position="78"/>
    </location>
</feature>
<keyword evidence="3" id="KW-0238">DNA-binding</keyword>
<dbReference type="AlphaFoldDB" id="A0A150QGT1"/>
<gene>
    <name evidence="6" type="ORF">BE15_01890</name>
</gene>
<evidence type="ECO:0000313" key="6">
    <source>
        <dbReference type="EMBL" id="KYF67225.1"/>
    </source>
</evidence>
<dbReference type="Pfam" id="PF00126">
    <property type="entry name" value="HTH_1"/>
    <property type="match status" value="1"/>
</dbReference>
<dbReference type="GO" id="GO:0003677">
    <property type="term" value="F:DNA binding"/>
    <property type="evidence" value="ECO:0007669"/>
    <property type="project" value="UniProtKB-KW"/>
</dbReference>
<organism evidence="6 7">
    <name type="scientific">Sorangium cellulosum</name>
    <name type="common">Polyangium cellulosum</name>
    <dbReference type="NCBI Taxonomy" id="56"/>
    <lineage>
        <taxon>Bacteria</taxon>
        <taxon>Pseudomonadati</taxon>
        <taxon>Myxococcota</taxon>
        <taxon>Polyangia</taxon>
        <taxon>Polyangiales</taxon>
        <taxon>Polyangiaceae</taxon>
        <taxon>Sorangium</taxon>
    </lineage>
</organism>
<dbReference type="InterPro" id="IPR000847">
    <property type="entry name" value="LysR_HTH_N"/>
</dbReference>
<reference evidence="6 7" key="1">
    <citation type="submission" date="2014-02" db="EMBL/GenBank/DDBJ databases">
        <title>The small core and large imbalanced accessory genome model reveals a collaborative survival strategy of Sorangium cellulosum strains in nature.</title>
        <authorList>
            <person name="Han K."/>
            <person name="Peng R."/>
            <person name="Blom J."/>
            <person name="Li Y.-Z."/>
        </authorList>
    </citation>
    <scope>NUCLEOTIDE SEQUENCE [LARGE SCALE GENOMIC DNA]</scope>
    <source>
        <strain evidence="6 7">So0008-312</strain>
    </source>
</reference>